<dbReference type="PANTHER" id="PTHR30502:SF0">
    <property type="entry name" value="PHOSPHOENOLPYRUVATE CARBOXYLASE FAMILY PROTEIN"/>
    <property type="match status" value="1"/>
</dbReference>
<dbReference type="InterPro" id="IPR050251">
    <property type="entry name" value="HpcH-HpaI_aldolase"/>
</dbReference>
<evidence type="ECO:0000256" key="1">
    <source>
        <dbReference type="ARBA" id="ARBA00005568"/>
    </source>
</evidence>
<proteinExistence type="inferred from homology"/>
<keyword evidence="3 5" id="KW-0456">Lyase</keyword>
<evidence type="ECO:0000256" key="2">
    <source>
        <dbReference type="ARBA" id="ARBA00022723"/>
    </source>
</evidence>
<evidence type="ECO:0000256" key="3">
    <source>
        <dbReference type="ARBA" id="ARBA00023239"/>
    </source>
</evidence>
<dbReference type="Proteomes" id="UP001183202">
    <property type="component" value="Unassembled WGS sequence"/>
</dbReference>
<feature type="domain" description="HpcH/HpaI aldolase/citrate lyase" evidence="4">
    <location>
        <begin position="16"/>
        <end position="176"/>
    </location>
</feature>
<dbReference type="InterPro" id="IPR040442">
    <property type="entry name" value="Pyrv_kinase-like_dom_sf"/>
</dbReference>
<dbReference type="EMBL" id="JAVREJ010000022">
    <property type="protein sequence ID" value="MDT0352846.1"/>
    <property type="molecule type" value="Genomic_DNA"/>
</dbReference>
<dbReference type="PANTHER" id="PTHR30502">
    <property type="entry name" value="2-KETO-3-DEOXY-L-RHAMNONATE ALDOLASE"/>
    <property type="match status" value="1"/>
</dbReference>
<dbReference type="Pfam" id="PF03328">
    <property type="entry name" value="HpcH_HpaI"/>
    <property type="match status" value="1"/>
</dbReference>
<dbReference type="Gene3D" id="3.20.20.60">
    <property type="entry name" value="Phosphoenolpyruvate-binding domains"/>
    <property type="match status" value="1"/>
</dbReference>
<comment type="similarity">
    <text evidence="1">Belongs to the HpcH/HpaI aldolase family.</text>
</comment>
<accession>A0ABU2NGH5</accession>
<dbReference type="SUPFAM" id="SSF51621">
    <property type="entry name" value="Phosphoenolpyruvate/pyruvate domain"/>
    <property type="match status" value="1"/>
</dbReference>
<evidence type="ECO:0000313" key="6">
    <source>
        <dbReference type="Proteomes" id="UP001183202"/>
    </source>
</evidence>
<dbReference type="InterPro" id="IPR005000">
    <property type="entry name" value="Aldolase/citrate-lyase_domain"/>
</dbReference>
<gene>
    <name evidence="5" type="ORF">RM445_25320</name>
</gene>
<evidence type="ECO:0000313" key="5">
    <source>
        <dbReference type="EMBL" id="MDT0352846.1"/>
    </source>
</evidence>
<sequence>MIDPTWKDGLQTEPLLGCFVTFASPANCEFTAEIGFDFTLIDNEHGLMHDETLENMVRASQAADCPSIVRTPFNQPDYIRRALDFGANGIQVPLVNDVADAHKVVKASHFPPFGERGVAFQTRPARYGMVSDKAAYLRDADRAKLVAVHVETVEAVDRLDALLEVEGIDVYFVGRKRLGKSPLTQREGRCRLGRDTGEVMGEATGGLAAAVGFLLEEPADHCAERGWHRRYELRERGRLARQNVSPVPTR</sequence>
<keyword evidence="2" id="KW-0479">Metal-binding</keyword>
<reference evidence="6" key="1">
    <citation type="submission" date="2023-07" db="EMBL/GenBank/DDBJ databases">
        <title>30 novel species of actinomycetes from the DSMZ collection.</title>
        <authorList>
            <person name="Nouioui I."/>
        </authorList>
    </citation>
    <scope>NUCLEOTIDE SEQUENCE [LARGE SCALE GENOMIC DNA]</scope>
    <source>
        <strain evidence="6">DSM 45834</strain>
    </source>
</reference>
<protein>
    <submittedName>
        <fullName evidence="5">Aldolase/citrate lyase family protein</fullName>
    </submittedName>
</protein>
<name>A0ABU2NGH5_9PSEU</name>
<organism evidence="5 6">
    <name type="scientific">Pseudonocardia charpentierae</name>
    <dbReference type="NCBI Taxonomy" id="3075545"/>
    <lineage>
        <taxon>Bacteria</taxon>
        <taxon>Bacillati</taxon>
        <taxon>Actinomycetota</taxon>
        <taxon>Actinomycetes</taxon>
        <taxon>Pseudonocardiales</taxon>
        <taxon>Pseudonocardiaceae</taxon>
        <taxon>Pseudonocardia</taxon>
    </lineage>
</organism>
<dbReference type="RefSeq" id="WP_311559351.1">
    <property type="nucleotide sequence ID" value="NZ_JAVREJ010000022.1"/>
</dbReference>
<evidence type="ECO:0000259" key="4">
    <source>
        <dbReference type="Pfam" id="PF03328"/>
    </source>
</evidence>
<keyword evidence="6" id="KW-1185">Reference proteome</keyword>
<dbReference type="InterPro" id="IPR015813">
    <property type="entry name" value="Pyrv/PenolPyrv_kinase-like_dom"/>
</dbReference>
<comment type="caution">
    <text evidence="5">The sequence shown here is derived from an EMBL/GenBank/DDBJ whole genome shotgun (WGS) entry which is preliminary data.</text>
</comment>
<dbReference type="GO" id="GO:0016829">
    <property type="term" value="F:lyase activity"/>
    <property type="evidence" value="ECO:0007669"/>
    <property type="project" value="UniProtKB-KW"/>
</dbReference>